<evidence type="ECO:0000256" key="1">
    <source>
        <dbReference type="SAM" id="MobiDB-lite"/>
    </source>
</evidence>
<comment type="caution">
    <text evidence="3">The sequence shown here is derived from an EMBL/GenBank/DDBJ whole genome shotgun (WGS) entry which is preliminary data.</text>
</comment>
<evidence type="ECO:0000313" key="4">
    <source>
        <dbReference type="Proteomes" id="UP000835052"/>
    </source>
</evidence>
<gene>
    <name evidence="3" type="ORF">CAUJ_LOCUS6595</name>
</gene>
<dbReference type="OrthoDB" id="5783911at2759"/>
<dbReference type="AlphaFoldDB" id="A0A8S1H360"/>
<keyword evidence="4" id="KW-1185">Reference proteome</keyword>
<reference evidence="3" key="1">
    <citation type="submission" date="2020-10" db="EMBL/GenBank/DDBJ databases">
        <authorList>
            <person name="Kikuchi T."/>
        </authorList>
    </citation>
    <scope>NUCLEOTIDE SEQUENCE</scope>
    <source>
        <strain evidence="3">NKZ352</strain>
    </source>
</reference>
<dbReference type="PANTHER" id="PTHR37439">
    <property type="entry name" value="PROTEIN CBG25991-RELATED"/>
    <property type="match status" value="1"/>
</dbReference>
<keyword evidence="2" id="KW-1133">Transmembrane helix</keyword>
<organism evidence="3 4">
    <name type="scientific">Caenorhabditis auriculariae</name>
    <dbReference type="NCBI Taxonomy" id="2777116"/>
    <lineage>
        <taxon>Eukaryota</taxon>
        <taxon>Metazoa</taxon>
        <taxon>Ecdysozoa</taxon>
        <taxon>Nematoda</taxon>
        <taxon>Chromadorea</taxon>
        <taxon>Rhabditida</taxon>
        <taxon>Rhabditina</taxon>
        <taxon>Rhabditomorpha</taxon>
        <taxon>Rhabditoidea</taxon>
        <taxon>Rhabditidae</taxon>
        <taxon>Peloderinae</taxon>
        <taxon>Caenorhabditis</taxon>
    </lineage>
</organism>
<accession>A0A8S1H360</accession>
<keyword evidence="2" id="KW-0812">Transmembrane</keyword>
<dbReference type="PANTHER" id="PTHR37439:SF2">
    <property type="entry name" value="SECRETED PROTEIN"/>
    <property type="match status" value="1"/>
</dbReference>
<dbReference type="Proteomes" id="UP000835052">
    <property type="component" value="Unassembled WGS sequence"/>
</dbReference>
<feature type="region of interest" description="Disordered" evidence="1">
    <location>
        <begin position="67"/>
        <end position="138"/>
    </location>
</feature>
<keyword evidence="2" id="KW-0472">Membrane</keyword>
<name>A0A8S1H360_9PELO</name>
<dbReference type="EMBL" id="CAJGYM010000017">
    <property type="protein sequence ID" value="CAD6190676.1"/>
    <property type="molecule type" value="Genomic_DNA"/>
</dbReference>
<proteinExistence type="predicted"/>
<evidence type="ECO:0000313" key="3">
    <source>
        <dbReference type="EMBL" id="CAD6190676.1"/>
    </source>
</evidence>
<feature type="compositionally biased region" description="Basic and acidic residues" evidence="1">
    <location>
        <begin position="85"/>
        <end position="95"/>
    </location>
</feature>
<feature type="transmembrane region" description="Helical" evidence="2">
    <location>
        <begin position="37"/>
        <end position="57"/>
    </location>
</feature>
<protein>
    <submittedName>
        <fullName evidence="3">Uncharacterized protein</fullName>
    </submittedName>
</protein>
<sequence length="138" mass="14817">MNLGLITKICVNVFCHFDAQQSSHSALKPRRQHSKMINLFVILMHVMTAMFLATTAICCHKKSDEAGKLKPRDLSSAAAKQSTAEPKEPGKEGEKTGGTASKSVAAPVSKGPAPMPQREADDNETINDAKSDWGAVPQ</sequence>
<evidence type="ECO:0000256" key="2">
    <source>
        <dbReference type="SAM" id="Phobius"/>
    </source>
</evidence>